<keyword evidence="2" id="KW-0809">Transit peptide</keyword>
<comment type="caution">
    <text evidence="9">The sequence shown here is derived from an EMBL/GenBank/DDBJ whole genome shotgun (WGS) entry which is preliminary data.</text>
</comment>
<dbReference type="Pfam" id="PF08561">
    <property type="entry name" value="Ribosomal_L37"/>
    <property type="match status" value="1"/>
</dbReference>
<dbReference type="AlphaFoldDB" id="A0A4Y7U0Z4"/>
<name>A0A4Y7U0Z4_COPMI</name>
<evidence type="ECO:0000313" key="10">
    <source>
        <dbReference type="Proteomes" id="UP000298030"/>
    </source>
</evidence>
<keyword evidence="10" id="KW-1185">Reference proteome</keyword>
<feature type="compositionally biased region" description="Basic and acidic residues" evidence="8">
    <location>
        <begin position="99"/>
        <end position="122"/>
    </location>
</feature>
<keyword evidence="3" id="KW-0689">Ribosomal protein</keyword>
<dbReference type="InterPro" id="IPR013870">
    <property type="entry name" value="Ribosomal_mL54"/>
</dbReference>
<organism evidence="9 10">
    <name type="scientific">Coprinellus micaceus</name>
    <name type="common">Glistening ink-cap mushroom</name>
    <name type="synonym">Coprinus micaceus</name>
    <dbReference type="NCBI Taxonomy" id="71717"/>
    <lineage>
        <taxon>Eukaryota</taxon>
        <taxon>Fungi</taxon>
        <taxon>Dikarya</taxon>
        <taxon>Basidiomycota</taxon>
        <taxon>Agaricomycotina</taxon>
        <taxon>Agaricomycetes</taxon>
        <taxon>Agaricomycetidae</taxon>
        <taxon>Agaricales</taxon>
        <taxon>Agaricineae</taxon>
        <taxon>Psathyrellaceae</taxon>
        <taxon>Coprinellus</taxon>
    </lineage>
</organism>
<evidence type="ECO:0000256" key="7">
    <source>
        <dbReference type="ARBA" id="ARBA00035179"/>
    </source>
</evidence>
<dbReference type="STRING" id="71717.A0A4Y7U0Z4"/>
<evidence type="ECO:0000256" key="3">
    <source>
        <dbReference type="ARBA" id="ARBA00022980"/>
    </source>
</evidence>
<feature type="region of interest" description="Disordered" evidence="8">
    <location>
        <begin position="88"/>
        <end position="122"/>
    </location>
</feature>
<dbReference type="OrthoDB" id="10252718at2759"/>
<accession>A0A4Y7U0Z4</accession>
<dbReference type="PANTHER" id="PTHR28595">
    <property type="entry name" value="39S RIBOSOMAL PROTEIN L54, MITOCHONDRIAL"/>
    <property type="match status" value="1"/>
</dbReference>
<reference evidence="9 10" key="1">
    <citation type="journal article" date="2019" name="Nat. Ecol. Evol.">
        <title>Megaphylogeny resolves global patterns of mushroom evolution.</title>
        <authorList>
            <person name="Varga T."/>
            <person name="Krizsan K."/>
            <person name="Foldi C."/>
            <person name="Dima B."/>
            <person name="Sanchez-Garcia M."/>
            <person name="Sanchez-Ramirez S."/>
            <person name="Szollosi G.J."/>
            <person name="Szarkandi J.G."/>
            <person name="Papp V."/>
            <person name="Albert L."/>
            <person name="Andreopoulos W."/>
            <person name="Angelini C."/>
            <person name="Antonin V."/>
            <person name="Barry K.W."/>
            <person name="Bougher N.L."/>
            <person name="Buchanan P."/>
            <person name="Buyck B."/>
            <person name="Bense V."/>
            <person name="Catcheside P."/>
            <person name="Chovatia M."/>
            <person name="Cooper J."/>
            <person name="Damon W."/>
            <person name="Desjardin D."/>
            <person name="Finy P."/>
            <person name="Geml J."/>
            <person name="Haridas S."/>
            <person name="Hughes K."/>
            <person name="Justo A."/>
            <person name="Karasinski D."/>
            <person name="Kautmanova I."/>
            <person name="Kiss B."/>
            <person name="Kocsube S."/>
            <person name="Kotiranta H."/>
            <person name="LaButti K.M."/>
            <person name="Lechner B.E."/>
            <person name="Liimatainen K."/>
            <person name="Lipzen A."/>
            <person name="Lukacs Z."/>
            <person name="Mihaltcheva S."/>
            <person name="Morgado L.N."/>
            <person name="Niskanen T."/>
            <person name="Noordeloos M.E."/>
            <person name="Ohm R.A."/>
            <person name="Ortiz-Santana B."/>
            <person name="Ovrebo C."/>
            <person name="Racz N."/>
            <person name="Riley R."/>
            <person name="Savchenko A."/>
            <person name="Shiryaev A."/>
            <person name="Soop K."/>
            <person name="Spirin V."/>
            <person name="Szebenyi C."/>
            <person name="Tomsovsky M."/>
            <person name="Tulloss R.E."/>
            <person name="Uehling J."/>
            <person name="Grigoriev I.V."/>
            <person name="Vagvolgyi C."/>
            <person name="Papp T."/>
            <person name="Martin F.M."/>
            <person name="Miettinen O."/>
            <person name="Hibbett D.S."/>
            <person name="Nagy L.G."/>
        </authorList>
    </citation>
    <scope>NUCLEOTIDE SEQUENCE [LARGE SCALE GENOMIC DNA]</scope>
    <source>
        <strain evidence="9 10">FP101781</strain>
    </source>
</reference>
<feature type="compositionally biased region" description="Low complexity" evidence="8">
    <location>
        <begin position="21"/>
        <end position="46"/>
    </location>
</feature>
<dbReference type="PANTHER" id="PTHR28595:SF1">
    <property type="entry name" value="LARGE RIBOSOMAL SUBUNIT PROTEIN ML54"/>
    <property type="match status" value="1"/>
</dbReference>
<sequence length="122" mass="13253">MSFLHVARRSTLVTASCRRLASTSGAPAAPTDASAAPKKKPAGQASIPQSSCPEGTLLKGFNYLKGQAPILAKADEDYPPWLWTILKPKEYPDDGPGGKAERVARKRERQQAIKDRNFMSTQ</sequence>
<feature type="region of interest" description="Disordered" evidence="8">
    <location>
        <begin position="19"/>
        <end position="51"/>
    </location>
</feature>
<evidence type="ECO:0000256" key="2">
    <source>
        <dbReference type="ARBA" id="ARBA00022946"/>
    </source>
</evidence>
<proteinExistence type="inferred from homology"/>
<evidence type="ECO:0000256" key="8">
    <source>
        <dbReference type="SAM" id="MobiDB-lite"/>
    </source>
</evidence>
<keyword evidence="4" id="KW-0496">Mitochondrion</keyword>
<comment type="similarity">
    <text evidence="6">Belongs to the mitochondrion-specific ribosomal protein mL54 family.</text>
</comment>
<evidence type="ECO:0000256" key="4">
    <source>
        <dbReference type="ARBA" id="ARBA00023128"/>
    </source>
</evidence>
<gene>
    <name evidence="9" type="ORF">FA13DRAFT_1784239</name>
</gene>
<dbReference type="EMBL" id="QPFP01000001">
    <property type="protein sequence ID" value="TEB39499.1"/>
    <property type="molecule type" value="Genomic_DNA"/>
</dbReference>
<dbReference type="GO" id="GO:0003735">
    <property type="term" value="F:structural constituent of ribosome"/>
    <property type="evidence" value="ECO:0007669"/>
    <property type="project" value="TreeGrafter"/>
</dbReference>
<dbReference type="Proteomes" id="UP000298030">
    <property type="component" value="Unassembled WGS sequence"/>
</dbReference>
<dbReference type="GO" id="GO:0005762">
    <property type="term" value="C:mitochondrial large ribosomal subunit"/>
    <property type="evidence" value="ECO:0007669"/>
    <property type="project" value="TreeGrafter"/>
</dbReference>
<evidence type="ECO:0000313" key="9">
    <source>
        <dbReference type="EMBL" id="TEB39499.1"/>
    </source>
</evidence>
<keyword evidence="5" id="KW-0687">Ribonucleoprotein</keyword>
<protein>
    <recommendedName>
        <fullName evidence="7">Large ribosomal subunit protein mL54</fullName>
    </recommendedName>
</protein>
<evidence type="ECO:0000256" key="1">
    <source>
        <dbReference type="ARBA" id="ARBA00004173"/>
    </source>
</evidence>
<comment type="subcellular location">
    <subcellularLocation>
        <location evidence="1">Mitochondrion</location>
    </subcellularLocation>
</comment>
<evidence type="ECO:0000256" key="6">
    <source>
        <dbReference type="ARBA" id="ARBA00033752"/>
    </source>
</evidence>
<evidence type="ECO:0000256" key="5">
    <source>
        <dbReference type="ARBA" id="ARBA00023274"/>
    </source>
</evidence>